<comment type="caution">
    <text evidence="2">The sequence shown here is derived from an EMBL/GenBank/DDBJ whole genome shotgun (WGS) entry which is preliminary data.</text>
</comment>
<organism evidence="2 3">
    <name type="scientific">Candidatus Ornithomonoglobus merdipullorum</name>
    <dbReference type="NCBI Taxonomy" id="2840895"/>
    <lineage>
        <taxon>Bacteria</taxon>
        <taxon>Bacillati</taxon>
        <taxon>Bacillota</taxon>
        <taxon>Clostridia</taxon>
        <taxon>Candidatus Ornithomonoglobus</taxon>
    </lineage>
</organism>
<feature type="region of interest" description="Disordered" evidence="1">
    <location>
        <begin position="244"/>
        <end position="272"/>
    </location>
</feature>
<evidence type="ECO:0000313" key="3">
    <source>
        <dbReference type="Proteomes" id="UP000824109"/>
    </source>
</evidence>
<evidence type="ECO:0000256" key="1">
    <source>
        <dbReference type="SAM" id="MobiDB-lite"/>
    </source>
</evidence>
<gene>
    <name evidence="2" type="ORF">IAA61_00205</name>
</gene>
<dbReference type="Pfam" id="PF11300">
    <property type="entry name" value="DUF3102"/>
    <property type="match status" value="1"/>
</dbReference>
<proteinExistence type="predicted"/>
<evidence type="ECO:0000313" key="2">
    <source>
        <dbReference type="EMBL" id="HIU56214.1"/>
    </source>
</evidence>
<reference evidence="2" key="2">
    <citation type="journal article" date="2021" name="PeerJ">
        <title>Extensive microbial diversity within the chicken gut microbiome revealed by metagenomics and culture.</title>
        <authorList>
            <person name="Gilroy R."/>
            <person name="Ravi A."/>
            <person name="Getino M."/>
            <person name="Pursley I."/>
            <person name="Horton D.L."/>
            <person name="Alikhan N.F."/>
            <person name="Baker D."/>
            <person name="Gharbi K."/>
            <person name="Hall N."/>
            <person name="Watson M."/>
            <person name="Adriaenssens E.M."/>
            <person name="Foster-Nyarko E."/>
            <person name="Jarju S."/>
            <person name="Secka A."/>
            <person name="Antonio M."/>
            <person name="Oren A."/>
            <person name="Chaudhuri R.R."/>
            <person name="La Ragione R."/>
            <person name="Hildebrand F."/>
            <person name="Pallen M.J."/>
        </authorList>
    </citation>
    <scope>NUCLEOTIDE SEQUENCE</scope>
    <source>
        <strain evidence="2">USAMLcec3-3695</strain>
    </source>
</reference>
<reference evidence="2" key="1">
    <citation type="submission" date="2020-10" db="EMBL/GenBank/DDBJ databases">
        <authorList>
            <person name="Gilroy R."/>
        </authorList>
    </citation>
    <scope>NUCLEOTIDE SEQUENCE</scope>
    <source>
        <strain evidence="2">USAMLcec3-3695</strain>
    </source>
</reference>
<dbReference type="EMBL" id="DVNB01000002">
    <property type="protein sequence ID" value="HIU56214.1"/>
    <property type="molecule type" value="Genomic_DNA"/>
</dbReference>
<dbReference type="AlphaFoldDB" id="A0A9D1M9T2"/>
<dbReference type="Proteomes" id="UP000824109">
    <property type="component" value="Unassembled WGS sequence"/>
</dbReference>
<protein>
    <submittedName>
        <fullName evidence="2">DUF3102 domain-containing protein</fullName>
    </submittedName>
</protein>
<sequence>MEIVKTQKRNIDVVTAEIKSLCSEARHMMLIYAIEIGRRLVEAKDILPHGEWGDWLRNEVEFSQSTANKHMKLFEKFGARQISLLGAELNSETFTNLTYSQALKLISVPDEELEDFVKDNDIEHKSVREIERLVKERDAAAEKAAAAERELNEFLKEAEERKHKLEKERQNTEELRNDIREMKQELEKAQNEAEEYRRLAEDPEIPQEQIDRLKAEIEAETKEKNAKKLKTAIAKAEKKLAEAEAARQEAEQEAEKANRQANEESVKRKSLQEQVDKLRNELEKSRSESLVRVNILFENTQRYIDEMNILLDGVPDGDVYRGKILDTLCSMFELTAE</sequence>
<name>A0A9D1M9T2_9FIRM</name>
<accession>A0A9D1M9T2</accession>
<dbReference type="InterPro" id="IPR021451">
    <property type="entry name" value="DUF3102"/>
</dbReference>